<dbReference type="GeneID" id="38117135"/>
<dbReference type="AlphaFoldDB" id="A0A3D8RRS5"/>
<organism evidence="1 2">
    <name type="scientific">Aspergillus mulundensis</name>
    <dbReference type="NCBI Taxonomy" id="1810919"/>
    <lineage>
        <taxon>Eukaryota</taxon>
        <taxon>Fungi</taxon>
        <taxon>Dikarya</taxon>
        <taxon>Ascomycota</taxon>
        <taxon>Pezizomycotina</taxon>
        <taxon>Eurotiomycetes</taxon>
        <taxon>Eurotiomycetidae</taxon>
        <taxon>Eurotiales</taxon>
        <taxon>Aspergillaceae</taxon>
        <taxon>Aspergillus</taxon>
        <taxon>Aspergillus subgen. Nidulantes</taxon>
    </lineage>
</organism>
<dbReference type="STRING" id="1810919.A0A3D8RRS5"/>
<reference evidence="1 2" key="1">
    <citation type="journal article" date="2018" name="IMA Fungus">
        <title>IMA Genome-F 9: Draft genome sequence of Annulohypoxylon stygium, Aspergillus mulundensis, Berkeleyomyces basicola (syn. Thielaviopsis basicola), Ceratocystis smalleyi, two Cercospora beticola strains, Coleophoma cylindrospora, Fusarium fracticaudum, Phialophora cf. hyalina, and Morchella septimelata.</title>
        <authorList>
            <person name="Wingfield B.D."/>
            <person name="Bills G.F."/>
            <person name="Dong Y."/>
            <person name="Huang W."/>
            <person name="Nel W.J."/>
            <person name="Swalarsk-Parry B.S."/>
            <person name="Vaghefi N."/>
            <person name="Wilken P.M."/>
            <person name="An Z."/>
            <person name="de Beer Z.W."/>
            <person name="De Vos L."/>
            <person name="Chen L."/>
            <person name="Duong T.A."/>
            <person name="Gao Y."/>
            <person name="Hammerbacher A."/>
            <person name="Kikkert J.R."/>
            <person name="Li Y."/>
            <person name="Li H."/>
            <person name="Li K."/>
            <person name="Li Q."/>
            <person name="Liu X."/>
            <person name="Ma X."/>
            <person name="Naidoo K."/>
            <person name="Pethybridge S.J."/>
            <person name="Sun J."/>
            <person name="Steenkamp E.T."/>
            <person name="van der Nest M.A."/>
            <person name="van Wyk S."/>
            <person name="Wingfield M.J."/>
            <person name="Xiong C."/>
            <person name="Yue Q."/>
            <person name="Zhang X."/>
        </authorList>
    </citation>
    <scope>NUCLEOTIDE SEQUENCE [LARGE SCALE GENOMIC DNA]</scope>
    <source>
        <strain evidence="1 2">DSM 5745</strain>
    </source>
</reference>
<dbReference type="RefSeq" id="XP_026603085.1">
    <property type="nucleotide sequence ID" value="XM_026748781.1"/>
</dbReference>
<dbReference type="OrthoDB" id="6082470at2759"/>
<comment type="caution">
    <text evidence="1">The sequence shown here is derived from an EMBL/GenBank/DDBJ whole genome shotgun (WGS) entry which is preliminary data.</text>
</comment>
<sequence>MTTNIPHINLLCMEDKFIAAFQNALETLRPPIPHTTSNSNTYTIGPITLTTHNTSLSQLPPSTKYDLIVSPANSYGRLDGSFDDAISRAFCLPDHPYDTLTRAAQRVLYDKHRGFAPPGSCTLVPFPAELLDTDTSDSTARGRNPWGCAWVAICPTMRVPDDVRWDREVVYECVWSLLCAVEGWNRGCLGDGDAARIRSILVTPMATGCGGVDATRWAEQFVLALAHFGEAVMKPERWGGLGWEEIYRDVWAVQRTWKGEEGWNE</sequence>
<dbReference type="InterPro" id="IPR043472">
    <property type="entry name" value="Macro_dom-like"/>
</dbReference>
<dbReference type="EMBL" id="PVWQ01000007">
    <property type="protein sequence ID" value="RDW76773.1"/>
    <property type="molecule type" value="Genomic_DNA"/>
</dbReference>
<evidence type="ECO:0008006" key="3">
    <source>
        <dbReference type="Google" id="ProtNLM"/>
    </source>
</evidence>
<dbReference type="SUPFAM" id="SSF52949">
    <property type="entry name" value="Macro domain-like"/>
    <property type="match status" value="1"/>
</dbReference>
<evidence type="ECO:0000313" key="1">
    <source>
        <dbReference type="EMBL" id="RDW76773.1"/>
    </source>
</evidence>
<name>A0A3D8RRS5_9EURO</name>
<proteinExistence type="predicted"/>
<keyword evidence="2" id="KW-1185">Reference proteome</keyword>
<evidence type="ECO:0000313" key="2">
    <source>
        <dbReference type="Proteomes" id="UP000256690"/>
    </source>
</evidence>
<accession>A0A3D8RRS5</accession>
<gene>
    <name evidence="1" type="ORF">DSM5745_06765</name>
</gene>
<dbReference type="Proteomes" id="UP000256690">
    <property type="component" value="Unassembled WGS sequence"/>
</dbReference>
<dbReference type="Gene3D" id="3.40.220.10">
    <property type="entry name" value="Leucine Aminopeptidase, subunit E, domain 1"/>
    <property type="match status" value="1"/>
</dbReference>
<protein>
    <recommendedName>
        <fullName evidence="3">ADP-ribose 1''-phosphate phosphatase</fullName>
    </recommendedName>
</protein>